<protein>
    <submittedName>
        <fullName evidence="1">2-dehydro-3-deoxygalactonokinase</fullName>
    </submittedName>
</protein>
<dbReference type="AlphaFoldDB" id="A0AAE3JN80"/>
<dbReference type="InterPro" id="IPR007729">
    <property type="entry name" value="DGOK"/>
</dbReference>
<evidence type="ECO:0000313" key="1">
    <source>
        <dbReference type="EMBL" id="MCG2459601.1"/>
    </source>
</evidence>
<organism evidence="1 2">
    <name type="scientific">Cerina litoralis</name>
    <dbReference type="NCBI Taxonomy" id="2874477"/>
    <lineage>
        <taxon>Bacteria</taxon>
        <taxon>Pseudomonadati</taxon>
        <taxon>Bacteroidota</taxon>
        <taxon>Flavobacteriia</taxon>
        <taxon>Flavobacteriales</taxon>
        <taxon>Flavobacteriaceae</taxon>
        <taxon>Cerina</taxon>
    </lineage>
</organism>
<name>A0AAE3JN80_9FLAO</name>
<accession>A0AAE3JN80</accession>
<dbReference type="GO" id="GO:0034194">
    <property type="term" value="P:D-galactonate catabolic process"/>
    <property type="evidence" value="ECO:0007669"/>
    <property type="project" value="InterPro"/>
</dbReference>
<evidence type="ECO:0000313" key="2">
    <source>
        <dbReference type="Proteomes" id="UP001200642"/>
    </source>
</evidence>
<dbReference type="Gene3D" id="3.30.420.310">
    <property type="entry name" value="2-keto-3-deoxy-galactonokinase, C-terminal domain"/>
    <property type="match status" value="1"/>
</dbReference>
<reference evidence="1" key="1">
    <citation type="submission" date="2023-02" db="EMBL/GenBank/DDBJ databases">
        <title>Genome of Flavobacteriaceae gen. nov. sp. strain F89.</title>
        <authorList>
            <person name="Wang Y."/>
        </authorList>
    </citation>
    <scope>NUCLEOTIDE SEQUENCE</scope>
    <source>
        <strain evidence="1">F89</strain>
    </source>
</reference>
<dbReference type="InterPro" id="IPR042257">
    <property type="entry name" value="DGOK_C"/>
</dbReference>
<dbReference type="Gene3D" id="3.30.420.300">
    <property type="entry name" value="2-keto-3-deoxy-galactonokinase, substrate binding domain"/>
    <property type="match status" value="1"/>
</dbReference>
<dbReference type="InterPro" id="IPR042258">
    <property type="entry name" value="DGOK_N"/>
</dbReference>
<keyword evidence="2" id="KW-1185">Reference proteome</keyword>
<gene>
    <name evidence="1" type="ORF">K8352_02430</name>
</gene>
<dbReference type="Proteomes" id="UP001200642">
    <property type="component" value="Unassembled WGS sequence"/>
</dbReference>
<sequence length="318" mass="34990">MKIPKYFISCDWGTTNFRLKVVESPSLKVIAEHSTDRGIKPLYQLYLDGKRKGQTQFFMDYLIQEVRKFKTQYQELLIVATGMASSNMGLKELEYAPFPFSASGEDLLWKGISSRNELDVLLVSGVKGESGMMRGEEVQAIGLAEFLPPHGNGTLLLPGTHSKHLVYEFGKFVSLKNFMTGELFEVLLKNSILANSVVAGPLLKSGRKAFLDGLGKGALGGLGANLLSVRANHLLNGCSKSDNYYFLSGLLIGEEVGYLKDESGKVFLAAPQAVLELYKLALENILAEDRLVCFDGQALEKAVLIGHRKILSNYLNAK</sequence>
<dbReference type="Pfam" id="PF05035">
    <property type="entry name" value="DGOK"/>
    <property type="match status" value="1"/>
</dbReference>
<dbReference type="RefSeq" id="WP_317900740.1">
    <property type="nucleotide sequence ID" value="NZ_JAIRBC010000002.1"/>
</dbReference>
<comment type="caution">
    <text evidence="1">The sequence shown here is derived from an EMBL/GenBank/DDBJ whole genome shotgun (WGS) entry which is preliminary data.</text>
</comment>
<proteinExistence type="predicted"/>
<dbReference type="EMBL" id="JAIRBC010000002">
    <property type="protein sequence ID" value="MCG2459601.1"/>
    <property type="molecule type" value="Genomic_DNA"/>
</dbReference>
<dbReference type="GO" id="GO:0008671">
    <property type="term" value="F:2-dehydro-3-deoxygalactonokinase activity"/>
    <property type="evidence" value="ECO:0007669"/>
    <property type="project" value="InterPro"/>
</dbReference>